<evidence type="ECO:0000313" key="2">
    <source>
        <dbReference type="Proteomes" id="UP000012960"/>
    </source>
</evidence>
<dbReference type="EnsemblPlants" id="Ma06_t26760.1">
    <property type="protein sequence ID" value="Ma06_p26760.1"/>
    <property type="gene ID" value="Ma06_g26760"/>
</dbReference>
<keyword evidence="2" id="KW-1185">Reference proteome</keyword>
<proteinExistence type="predicted"/>
<dbReference type="Proteomes" id="UP000012960">
    <property type="component" value="Unplaced"/>
</dbReference>
<accession>A0A804JKT8</accession>
<protein>
    <submittedName>
        <fullName evidence="1">Uncharacterized protein</fullName>
    </submittedName>
</protein>
<reference evidence="1" key="1">
    <citation type="submission" date="2021-05" db="UniProtKB">
        <authorList>
            <consortium name="EnsemblPlants"/>
        </authorList>
    </citation>
    <scope>IDENTIFICATION</scope>
    <source>
        <strain evidence="1">subsp. malaccensis</strain>
    </source>
</reference>
<dbReference type="AlphaFoldDB" id="A0A804JKT8"/>
<dbReference type="Gramene" id="Ma06_t26760.1">
    <property type="protein sequence ID" value="Ma06_p26760.1"/>
    <property type="gene ID" value="Ma06_g26760"/>
</dbReference>
<sequence length="29" mass="3422">MIELSYNVHDLAYKSYIILLMSVQSNKFT</sequence>
<organism evidence="1 2">
    <name type="scientific">Musa acuminata subsp. malaccensis</name>
    <name type="common">Wild banana</name>
    <name type="synonym">Musa malaccensis</name>
    <dbReference type="NCBI Taxonomy" id="214687"/>
    <lineage>
        <taxon>Eukaryota</taxon>
        <taxon>Viridiplantae</taxon>
        <taxon>Streptophyta</taxon>
        <taxon>Embryophyta</taxon>
        <taxon>Tracheophyta</taxon>
        <taxon>Spermatophyta</taxon>
        <taxon>Magnoliopsida</taxon>
        <taxon>Liliopsida</taxon>
        <taxon>Zingiberales</taxon>
        <taxon>Musaceae</taxon>
        <taxon>Musa</taxon>
    </lineage>
</organism>
<name>A0A804JKT8_MUSAM</name>
<evidence type="ECO:0000313" key="1">
    <source>
        <dbReference type="EnsemblPlants" id="Ma06_p26760.1"/>
    </source>
</evidence>
<dbReference type="InParanoid" id="A0A804JKT8"/>